<gene>
    <name evidence="3" type="ORF">PtA15_13A140</name>
</gene>
<dbReference type="Proteomes" id="UP001164743">
    <property type="component" value="Chromosome 13A"/>
</dbReference>
<dbReference type="RefSeq" id="XP_053026296.1">
    <property type="nucleotide sequence ID" value="XM_053162308.1"/>
</dbReference>
<feature type="region of interest" description="Disordered" evidence="2">
    <location>
        <begin position="521"/>
        <end position="557"/>
    </location>
</feature>
<evidence type="ECO:0000313" key="4">
    <source>
        <dbReference type="Proteomes" id="UP001164743"/>
    </source>
</evidence>
<evidence type="ECO:0000313" key="3">
    <source>
        <dbReference type="EMBL" id="WAQ90741.1"/>
    </source>
</evidence>
<keyword evidence="1" id="KW-0175">Coiled coil</keyword>
<dbReference type="GeneID" id="77803203"/>
<name>A0ABY7CZJ0_9BASI</name>
<evidence type="ECO:0000256" key="2">
    <source>
        <dbReference type="SAM" id="MobiDB-lite"/>
    </source>
</evidence>
<feature type="region of interest" description="Disordered" evidence="2">
    <location>
        <begin position="1"/>
        <end position="71"/>
    </location>
</feature>
<protein>
    <submittedName>
        <fullName evidence="3">Uncharacterized protein</fullName>
    </submittedName>
</protein>
<dbReference type="EMBL" id="CP110433">
    <property type="protein sequence ID" value="WAQ90741.1"/>
    <property type="molecule type" value="Genomic_DNA"/>
</dbReference>
<organism evidence="3 4">
    <name type="scientific">Puccinia triticina</name>
    <dbReference type="NCBI Taxonomy" id="208348"/>
    <lineage>
        <taxon>Eukaryota</taxon>
        <taxon>Fungi</taxon>
        <taxon>Dikarya</taxon>
        <taxon>Basidiomycota</taxon>
        <taxon>Pucciniomycotina</taxon>
        <taxon>Pucciniomycetes</taxon>
        <taxon>Pucciniales</taxon>
        <taxon>Pucciniaceae</taxon>
        <taxon>Puccinia</taxon>
    </lineage>
</organism>
<feature type="compositionally biased region" description="Polar residues" evidence="2">
    <location>
        <begin position="21"/>
        <end position="37"/>
    </location>
</feature>
<keyword evidence="4" id="KW-1185">Reference proteome</keyword>
<feature type="compositionally biased region" description="Polar residues" evidence="2">
    <location>
        <begin position="541"/>
        <end position="557"/>
    </location>
</feature>
<accession>A0ABY7CZJ0</accession>
<proteinExistence type="predicted"/>
<evidence type="ECO:0000256" key="1">
    <source>
        <dbReference type="SAM" id="Coils"/>
    </source>
</evidence>
<feature type="coiled-coil region" evidence="1">
    <location>
        <begin position="77"/>
        <end position="125"/>
    </location>
</feature>
<feature type="compositionally biased region" description="Polar residues" evidence="2">
    <location>
        <begin position="60"/>
        <end position="71"/>
    </location>
</feature>
<sequence>MDAEPNPSSRTDKTKGRGRPSSPTSEISYVHKTNQGNPAPAQRTRPDSAATPTKRARTDSGPTWASSNRMVTDSATANTSNAVLQHLEEENEHLRQRVEHCENHILALEALVAKLQDDVAQLASLKPAIQKIDDLANVVSQLQSQITKLKPIEEKQEQLANLVASMQQKMTDHTTNYDTFQLATRDLTPRGFSTTHPSQSAPLEFIHGFNHQTLLPTHFENLGSAMNIYLESYLESYSDWDRSLPANLLHRRFIKPEEKIAPEALAKQLLALDPKVMDLTLNKNLIHPAINMALFEHFQEEPDLPLSHARLRRALQYVAKTSSEWPLTHFNQRWPQVIRDSIVFFYASLEDEAPQLGPSKFSEFLMKICEVQSILREINDPDETNIIKRLRKRPVHYLCAFLVSGVAGLIYAPGSKPIPPECLVVLVAYLKWYLSRPAALSLEPDPYWPRSHMAILMLLKAGDEVSDLDQMVAYGMTIDYIAFWNRHSSQEIPWPHWRSLREAEKMPVEISSKMMAFINSTDDEGSELSQSQSRALDIIDNGSSSQNPPAPAQNLTS</sequence>
<reference evidence="3" key="1">
    <citation type="submission" date="2022-10" db="EMBL/GenBank/DDBJ databases">
        <title>Puccinia triticina Genome sequencing and assembly.</title>
        <authorList>
            <person name="Li C."/>
        </authorList>
    </citation>
    <scope>NUCLEOTIDE SEQUENCE</scope>
    <source>
        <strain evidence="3">Pt15</strain>
    </source>
</reference>